<dbReference type="EMBL" id="MU157845">
    <property type="protein sequence ID" value="KAF9529537.1"/>
    <property type="molecule type" value="Genomic_DNA"/>
</dbReference>
<evidence type="ECO:0000313" key="2">
    <source>
        <dbReference type="EMBL" id="KAF9529537.1"/>
    </source>
</evidence>
<sequence>MLPSDNNRVIYFTSRLRAALEATQCDATLNMLQYDFFNLQFQVEMTNIYPILGRVVCSNPSFKVPPLLKFLHKNITTVFKFFGQPLPISVLDIGDHLDPAHDDPTRVNKDGYDYPWWTYPKHNLITEQDLEDAFQRFIERTPENSEVESPSPIVPTRCSNHQCRVMIRTMARTIDDIHNLVIASRMAQRETSTALTADIEGIKVLNEIYNSRGVAPQSSEVPDIYRAHVRPESTAAVDEMSKKFGSDSTSSRTDSPISATGLADSDDDL</sequence>
<feature type="compositionally biased region" description="Polar residues" evidence="1">
    <location>
        <begin position="246"/>
        <end position="258"/>
    </location>
</feature>
<feature type="region of interest" description="Disordered" evidence="1">
    <location>
        <begin position="231"/>
        <end position="269"/>
    </location>
</feature>
<name>A0A9P6EI78_9AGAR</name>
<proteinExistence type="predicted"/>
<gene>
    <name evidence="2" type="ORF">CPB83DRAFT_852282</name>
</gene>
<organism evidence="2 3">
    <name type="scientific">Crepidotus variabilis</name>
    <dbReference type="NCBI Taxonomy" id="179855"/>
    <lineage>
        <taxon>Eukaryota</taxon>
        <taxon>Fungi</taxon>
        <taxon>Dikarya</taxon>
        <taxon>Basidiomycota</taxon>
        <taxon>Agaricomycotina</taxon>
        <taxon>Agaricomycetes</taxon>
        <taxon>Agaricomycetidae</taxon>
        <taxon>Agaricales</taxon>
        <taxon>Agaricineae</taxon>
        <taxon>Crepidotaceae</taxon>
        <taxon>Crepidotus</taxon>
    </lineage>
</organism>
<reference evidence="2" key="1">
    <citation type="submission" date="2020-11" db="EMBL/GenBank/DDBJ databases">
        <authorList>
            <consortium name="DOE Joint Genome Institute"/>
            <person name="Ahrendt S."/>
            <person name="Riley R."/>
            <person name="Andreopoulos W."/>
            <person name="Labutti K."/>
            <person name="Pangilinan J."/>
            <person name="Ruiz-Duenas F.J."/>
            <person name="Barrasa J.M."/>
            <person name="Sanchez-Garcia M."/>
            <person name="Camarero S."/>
            <person name="Miyauchi S."/>
            <person name="Serrano A."/>
            <person name="Linde D."/>
            <person name="Babiker R."/>
            <person name="Drula E."/>
            <person name="Ayuso-Fernandez I."/>
            <person name="Pacheco R."/>
            <person name="Padilla G."/>
            <person name="Ferreira P."/>
            <person name="Barriuso J."/>
            <person name="Kellner H."/>
            <person name="Castanera R."/>
            <person name="Alfaro M."/>
            <person name="Ramirez L."/>
            <person name="Pisabarro A.G."/>
            <person name="Kuo A."/>
            <person name="Tritt A."/>
            <person name="Lipzen A."/>
            <person name="He G."/>
            <person name="Yan M."/>
            <person name="Ng V."/>
            <person name="Cullen D."/>
            <person name="Martin F."/>
            <person name="Rosso M.-N."/>
            <person name="Henrissat B."/>
            <person name="Hibbett D."/>
            <person name="Martinez A.T."/>
            <person name="Grigoriev I.V."/>
        </authorList>
    </citation>
    <scope>NUCLEOTIDE SEQUENCE</scope>
    <source>
        <strain evidence="2">CBS 506.95</strain>
    </source>
</reference>
<comment type="caution">
    <text evidence="2">The sequence shown here is derived from an EMBL/GenBank/DDBJ whole genome shotgun (WGS) entry which is preliminary data.</text>
</comment>
<protein>
    <submittedName>
        <fullName evidence="2">Uncharacterized protein</fullName>
    </submittedName>
</protein>
<accession>A0A9P6EI78</accession>
<dbReference type="Proteomes" id="UP000807306">
    <property type="component" value="Unassembled WGS sequence"/>
</dbReference>
<evidence type="ECO:0000256" key="1">
    <source>
        <dbReference type="SAM" id="MobiDB-lite"/>
    </source>
</evidence>
<keyword evidence="3" id="KW-1185">Reference proteome</keyword>
<evidence type="ECO:0000313" key="3">
    <source>
        <dbReference type="Proteomes" id="UP000807306"/>
    </source>
</evidence>
<dbReference type="AlphaFoldDB" id="A0A9P6EI78"/>